<dbReference type="CDD" id="cd00033">
    <property type="entry name" value="CCP"/>
    <property type="match status" value="5"/>
</dbReference>
<dbReference type="Proteomes" id="UP000014760">
    <property type="component" value="Unassembled WGS sequence"/>
</dbReference>
<feature type="disulfide bond" evidence="8">
    <location>
        <begin position="35"/>
        <end position="62"/>
    </location>
</feature>
<sequence>MFLGVTCGFPGSPSKGHVSLSGSKHYYGVTAKYTCLTGYSLRGSSTRVCQNSGKWSSSLPTCQIKTCGNPGIPAHGSAQGSNFEYGRSVVFTCQTGYRLNGHSTLTCGANSKWSHTRPTCQIVMCPAAQTPSNGAVSAPSRSYQSVASFSCKSGYVIKGSSRRACQANTQWSGSQPTCNSVSCGNPGSPTNGVKQGSTYTLNNKVLFKCQPGYTLSGATEITCQSSGIWSGSKPSCSEILCPNLPPPSNAHAATCDRKINSVCETTCNDGYVVSAGSERRECLSDGTWAGSALGCTG</sequence>
<dbReference type="GO" id="GO:0016020">
    <property type="term" value="C:membrane"/>
    <property type="evidence" value="ECO:0007669"/>
    <property type="project" value="UniProtKB-SubCell"/>
</dbReference>
<keyword evidence="5" id="KW-0472">Membrane</keyword>
<organism evidence="10">
    <name type="scientific">Capitella teleta</name>
    <name type="common">Polychaete worm</name>
    <dbReference type="NCBI Taxonomy" id="283909"/>
    <lineage>
        <taxon>Eukaryota</taxon>
        <taxon>Metazoa</taxon>
        <taxon>Spiralia</taxon>
        <taxon>Lophotrochozoa</taxon>
        <taxon>Annelida</taxon>
        <taxon>Polychaeta</taxon>
        <taxon>Sedentaria</taxon>
        <taxon>Scolecida</taxon>
        <taxon>Capitellidae</taxon>
        <taxon>Capitella</taxon>
    </lineage>
</organism>
<feature type="domain" description="Sushi" evidence="9">
    <location>
        <begin position="65"/>
        <end position="122"/>
    </location>
</feature>
<proteinExistence type="predicted"/>
<evidence type="ECO:0000256" key="6">
    <source>
        <dbReference type="ARBA" id="ARBA00023157"/>
    </source>
</evidence>
<keyword evidence="7" id="KW-0325">Glycoprotein</keyword>
<feature type="domain" description="Sushi" evidence="9">
    <location>
        <begin position="5"/>
        <end position="64"/>
    </location>
</feature>
<dbReference type="EMBL" id="AMQN01002248">
    <property type="status" value="NOT_ANNOTATED_CDS"/>
    <property type="molecule type" value="Genomic_DNA"/>
</dbReference>
<dbReference type="PANTHER" id="PTHR46393">
    <property type="entry name" value="SUSHI DOMAIN-CONTAINING PROTEIN"/>
    <property type="match status" value="1"/>
</dbReference>
<keyword evidence="4" id="KW-0677">Repeat</keyword>
<evidence type="ECO:0000313" key="10">
    <source>
        <dbReference type="EMBL" id="ELT96487.1"/>
    </source>
</evidence>
<feature type="non-terminal residue" evidence="10">
    <location>
        <position position="297"/>
    </location>
</feature>
<evidence type="ECO:0000256" key="3">
    <source>
        <dbReference type="ARBA" id="ARBA00022729"/>
    </source>
</evidence>
<feature type="domain" description="Sushi" evidence="9">
    <location>
        <begin position="123"/>
        <end position="180"/>
    </location>
</feature>
<reference evidence="12" key="1">
    <citation type="submission" date="2012-12" db="EMBL/GenBank/DDBJ databases">
        <authorList>
            <person name="Hellsten U."/>
            <person name="Grimwood J."/>
            <person name="Chapman J.A."/>
            <person name="Shapiro H."/>
            <person name="Aerts A."/>
            <person name="Otillar R.P."/>
            <person name="Terry A.Y."/>
            <person name="Boore J.L."/>
            <person name="Simakov O."/>
            <person name="Marletaz F."/>
            <person name="Cho S.-J."/>
            <person name="Edsinger-Gonzales E."/>
            <person name="Havlak P."/>
            <person name="Kuo D.-H."/>
            <person name="Larsson T."/>
            <person name="Lv J."/>
            <person name="Arendt D."/>
            <person name="Savage R."/>
            <person name="Osoegawa K."/>
            <person name="de Jong P."/>
            <person name="Lindberg D.R."/>
            <person name="Seaver E.C."/>
            <person name="Weisblat D.A."/>
            <person name="Putnam N.H."/>
            <person name="Grigoriev I.V."/>
            <person name="Rokhsar D.S."/>
        </authorList>
    </citation>
    <scope>NUCLEOTIDE SEQUENCE</scope>
    <source>
        <strain evidence="12">I ESC-2004</strain>
    </source>
</reference>
<dbReference type="OrthoDB" id="6059832at2759"/>
<accession>R7TSA8</accession>
<feature type="domain" description="Sushi" evidence="9">
    <location>
        <begin position="239"/>
        <end position="297"/>
    </location>
</feature>
<keyword evidence="3" id="KW-0732">Signal</keyword>
<dbReference type="AlphaFoldDB" id="R7TSA8"/>
<dbReference type="EnsemblMetazoa" id="CapteT143048">
    <property type="protein sequence ID" value="CapteP143048"/>
    <property type="gene ID" value="CapteG143048"/>
</dbReference>
<dbReference type="InterPro" id="IPR000436">
    <property type="entry name" value="Sushi_SCR_CCP_dom"/>
</dbReference>
<evidence type="ECO:0000313" key="12">
    <source>
        <dbReference type="Proteomes" id="UP000014760"/>
    </source>
</evidence>
<feature type="domain" description="Sushi" evidence="9">
    <location>
        <begin position="181"/>
        <end position="238"/>
    </location>
</feature>
<keyword evidence="2 8" id="KW-0768">Sushi</keyword>
<evidence type="ECO:0000256" key="7">
    <source>
        <dbReference type="ARBA" id="ARBA00023180"/>
    </source>
</evidence>
<dbReference type="HOGENOM" id="CLU_020107_5_1_1"/>
<evidence type="ECO:0000256" key="2">
    <source>
        <dbReference type="ARBA" id="ARBA00022659"/>
    </source>
</evidence>
<protein>
    <recommendedName>
        <fullName evidence="9">Sushi domain-containing protein</fullName>
    </recommendedName>
</protein>
<keyword evidence="12" id="KW-1185">Reference proteome</keyword>
<reference evidence="10 12" key="2">
    <citation type="journal article" date="2013" name="Nature">
        <title>Insights into bilaterian evolution from three spiralian genomes.</title>
        <authorList>
            <person name="Simakov O."/>
            <person name="Marletaz F."/>
            <person name="Cho S.J."/>
            <person name="Edsinger-Gonzales E."/>
            <person name="Havlak P."/>
            <person name="Hellsten U."/>
            <person name="Kuo D.H."/>
            <person name="Larsson T."/>
            <person name="Lv J."/>
            <person name="Arendt D."/>
            <person name="Savage R."/>
            <person name="Osoegawa K."/>
            <person name="de Jong P."/>
            <person name="Grimwood J."/>
            <person name="Chapman J.A."/>
            <person name="Shapiro H."/>
            <person name="Aerts A."/>
            <person name="Otillar R.P."/>
            <person name="Terry A.Y."/>
            <person name="Boore J.L."/>
            <person name="Grigoriev I.V."/>
            <person name="Lindberg D.R."/>
            <person name="Seaver E.C."/>
            <person name="Weisblat D.A."/>
            <person name="Putnam N.H."/>
            <person name="Rokhsar D.S."/>
        </authorList>
    </citation>
    <scope>NUCLEOTIDE SEQUENCE</scope>
    <source>
        <strain evidence="10 12">I ESC-2004</strain>
    </source>
</reference>
<feature type="disulfide bond" evidence="8">
    <location>
        <begin position="93"/>
        <end position="120"/>
    </location>
</feature>
<evidence type="ECO:0000256" key="1">
    <source>
        <dbReference type="ARBA" id="ARBA00004370"/>
    </source>
</evidence>
<name>R7TSA8_CAPTE</name>
<evidence type="ECO:0000313" key="11">
    <source>
        <dbReference type="EnsemblMetazoa" id="CapteP143048"/>
    </source>
</evidence>
<dbReference type="OMA" id="KVECEDP"/>
<dbReference type="Pfam" id="PF00084">
    <property type="entry name" value="Sushi"/>
    <property type="match status" value="5"/>
</dbReference>
<dbReference type="EMBL" id="KB308810">
    <property type="protein sequence ID" value="ELT96487.1"/>
    <property type="molecule type" value="Genomic_DNA"/>
</dbReference>
<evidence type="ECO:0000259" key="9">
    <source>
        <dbReference type="PROSITE" id="PS50923"/>
    </source>
</evidence>
<evidence type="ECO:0000256" key="5">
    <source>
        <dbReference type="ARBA" id="ARBA00023136"/>
    </source>
</evidence>
<dbReference type="PROSITE" id="PS50923">
    <property type="entry name" value="SUSHI"/>
    <property type="match status" value="5"/>
</dbReference>
<dbReference type="PANTHER" id="PTHR46393:SF7">
    <property type="entry name" value="COMPLEMENT C2"/>
    <property type="match status" value="1"/>
</dbReference>
<gene>
    <name evidence="10" type="ORF">CAPTEDRAFT_143048</name>
</gene>
<dbReference type="Gene3D" id="2.10.70.10">
    <property type="entry name" value="Complement Module, domain 1"/>
    <property type="match status" value="5"/>
</dbReference>
<comment type="caution">
    <text evidence="8">Lacks conserved residue(s) required for the propagation of feature annotation.</text>
</comment>
<dbReference type="SUPFAM" id="SSF57535">
    <property type="entry name" value="Complement control module/SCR domain"/>
    <property type="match status" value="5"/>
</dbReference>
<dbReference type="SMART" id="SM00032">
    <property type="entry name" value="CCP"/>
    <property type="match status" value="5"/>
</dbReference>
<feature type="disulfide bond" evidence="8">
    <location>
        <begin position="151"/>
        <end position="178"/>
    </location>
</feature>
<evidence type="ECO:0000256" key="8">
    <source>
        <dbReference type="PROSITE-ProRule" id="PRU00302"/>
    </source>
</evidence>
<dbReference type="InterPro" id="IPR035976">
    <property type="entry name" value="Sushi/SCR/CCP_sf"/>
</dbReference>
<reference evidence="11" key="3">
    <citation type="submission" date="2015-06" db="UniProtKB">
        <authorList>
            <consortium name="EnsemblMetazoa"/>
        </authorList>
    </citation>
    <scope>IDENTIFICATION</scope>
</reference>
<comment type="subcellular location">
    <subcellularLocation>
        <location evidence="1">Membrane</location>
    </subcellularLocation>
</comment>
<feature type="disulfide bond" evidence="8">
    <location>
        <begin position="209"/>
        <end position="236"/>
    </location>
</feature>
<dbReference type="STRING" id="283909.R7TSA8"/>
<evidence type="ECO:0000256" key="4">
    <source>
        <dbReference type="ARBA" id="ARBA00022737"/>
    </source>
</evidence>
<keyword evidence="6 8" id="KW-1015">Disulfide bond</keyword>
<dbReference type="FunFam" id="2.10.70.10:FF:000011">
    <property type="entry name" value="CUB and sushi domain-containing protein 3 isoform A"/>
    <property type="match status" value="2"/>
</dbReference>